<name>A0A9X2YJY2_9MYCO</name>
<reference evidence="2" key="2">
    <citation type="journal article" date="2022" name="BMC Genomics">
        <title>Comparative genome analysis of mycobacteria focusing on tRNA and non-coding RNA.</title>
        <authorList>
            <person name="Behra P.R.K."/>
            <person name="Pettersson B.M.F."/>
            <person name="Ramesh M."/>
            <person name="Das S."/>
            <person name="Dasgupta S."/>
            <person name="Kirsebom L.A."/>
        </authorList>
    </citation>
    <scope>NUCLEOTIDE SEQUENCE</scope>
    <source>
        <strain evidence="2">DSM 44838</strain>
    </source>
</reference>
<accession>A0A9X2YJY2</accession>
<keyword evidence="3" id="KW-1185">Reference proteome</keyword>
<comment type="similarity">
    <text evidence="1">Belongs to the WXG100 family.</text>
</comment>
<dbReference type="NCBIfam" id="TIGR03930">
    <property type="entry name" value="WXG100_ESAT6"/>
    <property type="match status" value="1"/>
</dbReference>
<reference evidence="2" key="1">
    <citation type="submission" date="2020-07" db="EMBL/GenBank/DDBJ databases">
        <authorList>
            <person name="Pettersson B.M.F."/>
            <person name="Behra P.R.K."/>
            <person name="Ramesh M."/>
            <person name="Das S."/>
            <person name="Dasgupta S."/>
            <person name="Kirsebom L.A."/>
        </authorList>
    </citation>
    <scope>NUCLEOTIDE SEQUENCE</scope>
    <source>
        <strain evidence="2">DSM 44838</strain>
    </source>
</reference>
<evidence type="ECO:0000313" key="3">
    <source>
        <dbReference type="Proteomes" id="UP001141629"/>
    </source>
</evidence>
<dbReference type="AlphaFoldDB" id="A0A9X2YJY2"/>
<dbReference type="EMBL" id="JACKVK010000005">
    <property type="protein sequence ID" value="MCV7420763.1"/>
    <property type="molecule type" value="Genomic_DNA"/>
</dbReference>
<dbReference type="InterPro" id="IPR010310">
    <property type="entry name" value="T7SS_ESAT-6-like"/>
</dbReference>
<evidence type="ECO:0000313" key="2">
    <source>
        <dbReference type="EMBL" id="MCV7420763.1"/>
    </source>
</evidence>
<organism evidence="2 3">
    <name type="scientific">Mycobacterium yunnanensis</name>
    <dbReference type="NCBI Taxonomy" id="368477"/>
    <lineage>
        <taxon>Bacteria</taxon>
        <taxon>Bacillati</taxon>
        <taxon>Actinomycetota</taxon>
        <taxon>Actinomycetes</taxon>
        <taxon>Mycobacteriales</taxon>
        <taxon>Mycobacteriaceae</taxon>
        <taxon>Mycobacterium</taxon>
    </lineage>
</organism>
<dbReference type="Gene3D" id="1.10.287.1060">
    <property type="entry name" value="ESAT-6-like"/>
    <property type="match status" value="1"/>
</dbReference>
<dbReference type="Proteomes" id="UP001141629">
    <property type="component" value="Unassembled WGS sequence"/>
</dbReference>
<dbReference type="Pfam" id="PF06013">
    <property type="entry name" value="WXG100"/>
    <property type="match status" value="1"/>
</dbReference>
<protein>
    <recommendedName>
        <fullName evidence="1">ESAT-6-like protein</fullName>
    </recommendedName>
</protein>
<proteinExistence type="inferred from homology"/>
<comment type="caution">
    <text evidence="2">The sequence shown here is derived from an EMBL/GenBank/DDBJ whole genome shotgun (WGS) entry which is preliminary data.</text>
</comment>
<dbReference type="SUPFAM" id="SSF140453">
    <property type="entry name" value="EsxAB dimer-like"/>
    <property type="match status" value="1"/>
</dbReference>
<dbReference type="InterPro" id="IPR036689">
    <property type="entry name" value="ESAT-6-like_sf"/>
</dbReference>
<gene>
    <name evidence="2" type="ORF">H7K45_09460</name>
</gene>
<evidence type="ECO:0000256" key="1">
    <source>
        <dbReference type="RuleBase" id="RU362001"/>
    </source>
</evidence>
<sequence length="105" mass="10969">MGQPMQTDSAVLASEASNFESIASQLRAIMSQVDSTAGGLATHMVGQAGTATQQAFVRYQEAALVQKNELDEISANIHTGGTQYASTDEDQSAALGQTINLNIHG</sequence>